<proteinExistence type="predicted"/>
<keyword evidence="3" id="KW-1185">Reference proteome</keyword>
<organism evidence="2 3">
    <name type="scientific">Cucurbita argyrosperma subsp. sororia</name>
    <dbReference type="NCBI Taxonomy" id="37648"/>
    <lineage>
        <taxon>Eukaryota</taxon>
        <taxon>Viridiplantae</taxon>
        <taxon>Streptophyta</taxon>
        <taxon>Embryophyta</taxon>
        <taxon>Tracheophyta</taxon>
        <taxon>Spermatophyta</taxon>
        <taxon>Magnoliopsida</taxon>
        <taxon>eudicotyledons</taxon>
        <taxon>Gunneridae</taxon>
        <taxon>Pentapetalae</taxon>
        <taxon>rosids</taxon>
        <taxon>fabids</taxon>
        <taxon>Cucurbitales</taxon>
        <taxon>Cucurbitaceae</taxon>
        <taxon>Cucurbiteae</taxon>
        <taxon>Cucurbita</taxon>
    </lineage>
</organism>
<dbReference type="AlphaFoldDB" id="A0AAV6MTA0"/>
<dbReference type="EMBL" id="JAGKQH010000012">
    <property type="protein sequence ID" value="KAG6585918.1"/>
    <property type="molecule type" value="Genomic_DNA"/>
</dbReference>
<protein>
    <submittedName>
        <fullName evidence="2">Uncharacterized protein</fullName>
    </submittedName>
</protein>
<sequence length="262" mass="29080">MGRRHETEKREERVEVDSLSCKGSVIERSSFTEWDSSGRMSKFISIVNGGSVNELNMLSRGYCDVKEGIRERAGQEGSHPATLPCSRSRKNLEFRLSFPSSRKENRLVPGCEGEELRFPVDRERREGTSQGNGIVSPRCLVKARSQAMRHRGTGSQGEAKSEDGDKEGNKTKKASAARRERKDISLLSRFTESKKVTGKGREDIDSSTTVGEVKGSSRREGSRSGSSNSALPSKRVKEEEEEERQVEGVNSQSCFAFLGLLQ</sequence>
<name>A0AAV6MTA0_9ROSI</name>
<gene>
    <name evidence="2" type="ORF">SDJN03_18651</name>
</gene>
<accession>A0AAV6MTA0</accession>
<evidence type="ECO:0000313" key="2">
    <source>
        <dbReference type="EMBL" id="KAG6585918.1"/>
    </source>
</evidence>
<feature type="region of interest" description="Disordered" evidence="1">
    <location>
        <begin position="119"/>
        <end position="249"/>
    </location>
</feature>
<evidence type="ECO:0000313" key="3">
    <source>
        <dbReference type="Proteomes" id="UP000685013"/>
    </source>
</evidence>
<feature type="compositionally biased region" description="Basic and acidic residues" evidence="1">
    <location>
        <begin position="191"/>
        <end position="204"/>
    </location>
</feature>
<feature type="compositionally biased region" description="Basic and acidic residues" evidence="1">
    <location>
        <begin position="159"/>
        <end position="170"/>
    </location>
</feature>
<feature type="non-terminal residue" evidence="2">
    <location>
        <position position="1"/>
    </location>
</feature>
<dbReference type="Proteomes" id="UP000685013">
    <property type="component" value="Chromosome 12"/>
</dbReference>
<reference evidence="2 3" key="1">
    <citation type="journal article" date="2021" name="Hortic Res">
        <title>The domestication of Cucurbita argyrosperma as revealed by the genome of its wild relative.</title>
        <authorList>
            <person name="Barrera-Redondo J."/>
            <person name="Sanchez-de la Vega G."/>
            <person name="Aguirre-Liguori J.A."/>
            <person name="Castellanos-Morales G."/>
            <person name="Gutierrez-Guerrero Y.T."/>
            <person name="Aguirre-Dugua X."/>
            <person name="Aguirre-Planter E."/>
            <person name="Tenaillon M.I."/>
            <person name="Lira-Saade R."/>
            <person name="Eguiarte L.E."/>
        </authorList>
    </citation>
    <scope>NUCLEOTIDE SEQUENCE [LARGE SCALE GENOMIC DNA]</scope>
    <source>
        <strain evidence="2">JBR-2021</strain>
    </source>
</reference>
<evidence type="ECO:0000256" key="1">
    <source>
        <dbReference type="SAM" id="MobiDB-lite"/>
    </source>
</evidence>
<comment type="caution">
    <text evidence="2">The sequence shown here is derived from an EMBL/GenBank/DDBJ whole genome shotgun (WGS) entry which is preliminary data.</text>
</comment>